<evidence type="ECO:0000256" key="7">
    <source>
        <dbReference type="PROSITE-ProRule" id="PRU10015"/>
    </source>
</evidence>
<evidence type="ECO:0000256" key="4">
    <source>
        <dbReference type="ARBA" id="ARBA00022691"/>
    </source>
</evidence>
<dbReference type="PROSITE" id="PS01231">
    <property type="entry name" value="TRMA_2"/>
    <property type="match status" value="1"/>
</dbReference>
<keyword evidence="3 6" id="KW-0808">Transferase</keyword>
<dbReference type="Gene3D" id="2.40.50.1070">
    <property type="match status" value="1"/>
</dbReference>
<dbReference type="GO" id="GO:0051539">
    <property type="term" value="F:4 iron, 4 sulfur cluster binding"/>
    <property type="evidence" value="ECO:0007669"/>
    <property type="project" value="UniProtKB-KW"/>
</dbReference>
<dbReference type="PANTHER" id="PTHR11061:SF49">
    <property type="entry name" value="23S RRNA (URACIL(1939)-C(5))-METHYLTRANSFERASE RLMD"/>
    <property type="match status" value="1"/>
</dbReference>
<dbReference type="PROSITE" id="PS01230">
    <property type="entry name" value="TRMA_1"/>
    <property type="match status" value="1"/>
</dbReference>
<keyword evidence="1" id="KW-0004">4Fe-4S</keyword>
<evidence type="ECO:0000313" key="9">
    <source>
        <dbReference type="Proteomes" id="UP000288361"/>
    </source>
</evidence>
<dbReference type="Pfam" id="PF05958">
    <property type="entry name" value="tRNA_U5-meth_tr"/>
    <property type="match status" value="2"/>
</dbReference>
<dbReference type="PANTHER" id="PTHR11061">
    <property type="entry name" value="RNA M5U METHYLTRANSFERASE"/>
    <property type="match status" value="1"/>
</dbReference>
<evidence type="ECO:0000256" key="2">
    <source>
        <dbReference type="ARBA" id="ARBA00022603"/>
    </source>
</evidence>
<keyword evidence="1" id="KW-0479">Metal-binding</keyword>
<protein>
    <submittedName>
        <fullName evidence="8">23S rRNA (Uracil(1939)-C(5))-methyltransferase RlmD</fullName>
    </submittedName>
</protein>
<dbReference type="AlphaFoldDB" id="A0A432YW07"/>
<dbReference type="GO" id="GO:0070475">
    <property type="term" value="P:rRNA base methylation"/>
    <property type="evidence" value="ECO:0007669"/>
    <property type="project" value="TreeGrafter"/>
</dbReference>
<sequence>MAQFFKPQKRGKAVSKTLKAQVSGLDHQARAVVRGSDKQAGRKPQTRFIIGALPGEVIQYKTIGKHSGTLERILEPSTDRRDAPCKYYEQCGGCDFQHVDESYQQRHKQQVVEELFQKFGVFDAATESLPWQAPLVSEPTRYRRRVRLATRWLGKEQKLLIGFREAQSHQIVPVEDCLVAEESLLQAVNRLYPVLNTSSIATKLGHLEAIHTNKPVILLRITDSLPKDAIQSLEKWQAEQNIDIWLQSDNELTPLNNASLPFDTSIDGDKPYFQPGDFLQVNGSINERMVQQAIDWLAPEKTQRVYDFFAGIGNFSIPLARRAKSVLAVEGVYRMAEQTRNNAETNSLTNLSSLAAELNDITASELGEPADLWCLDPARPGAEGVMTLLKKLKPEQRPKRIVYVSCAPDTLARDVATIVGLKSNKKASDYRISKLCTVDMFPQTHHIETMVCLERAS</sequence>
<gene>
    <name evidence="8" type="ORF">CWI73_01060</name>
</gene>
<dbReference type="InterPro" id="IPR012340">
    <property type="entry name" value="NA-bd_OB-fold"/>
</dbReference>
<keyword evidence="2 6" id="KW-0489">Methyltransferase</keyword>
<feature type="active site" description="Nucleophile" evidence="6">
    <location>
        <position position="406"/>
    </location>
</feature>
<dbReference type="Gene3D" id="3.40.50.150">
    <property type="entry name" value="Vaccinia Virus protein VP39"/>
    <property type="match status" value="1"/>
</dbReference>
<feature type="active site" evidence="7">
    <location>
        <position position="406"/>
    </location>
</feature>
<dbReference type="InterPro" id="IPR029063">
    <property type="entry name" value="SAM-dependent_MTases_sf"/>
</dbReference>
<proteinExistence type="inferred from homology"/>
<name>A0A432YW07_9GAMM</name>
<evidence type="ECO:0000256" key="5">
    <source>
        <dbReference type="ARBA" id="ARBA00023014"/>
    </source>
</evidence>
<keyword evidence="1" id="KW-0408">Iron</keyword>
<feature type="binding site" evidence="6">
    <location>
        <position position="309"/>
    </location>
    <ligand>
        <name>S-adenosyl-L-methionine</name>
        <dbReference type="ChEBI" id="CHEBI:59789"/>
    </ligand>
</feature>
<keyword evidence="4 6" id="KW-0949">S-adenosyl-L-methionine</keyword>
<feature type="binding site" evidence="6">
    <location>
        <position position="280"/>
    </location>
    <ligand>
        <name>S-adenosyl-L-methionine</name>
        <dbReference type="ChEBI" id="CHEBI:59789"/>
    </ligand>
</feature>
<accession>A0A432YW07</accession>
<reference evidence="8 9" key="1">
    <citation type="journal article" date="2011" name="Front. Microbiol.">
        <title>Genomic signatures of strain selection and enhancement in Bacillus atrophaeus var. globigii, a historical biowarfare simulant.</title>
        <authorList>
            <person name="Gibbons H.S."/>
            <person name="Broomall S.M."/>
            <person name="McNew L.A."/>
            <person name="Daligault H."/>
            <person name="Chapman C."/>
            <person name="Bruce D."/>
            <person name="Karavis M."/>
            <person name="Krepps M."/>
            <person name="McGregor P.A."/>
            <person name="Hong C."/>
            <person name="Park K.H."/>
            <person name="Akmal A."/>
            <person name="Feldman A."/>
            <person name="Lin J.S."/>
            <person name="Chang W.E."/>
            <person name="Higgs B.W."/>
            <person name="Demirev P."/>
            <person name="Lindquist J."/>
            <person name="Liem A."/>
            <person name="Fochler E."/>
            <person name="Read T.D."/>
            <person name="Tapia R."/>
            <person name="Johnson S."/>
            <person name="Bishop-Lilly K.A."/>
            <person name="Detter C."/>
            <person name="Han C."/>
            <person name="Sozhamannan S."/>
            <person name="Rosenzweig C.N."/>
            <person name="Skowronski E.W."/>
        </authorList>
    </citation>
    <scope>NUCLEOTIDE SEQUENCE [LARGE SCALE GENOMIC DNA]</scope>
    <source>
        <strain evidence="8 9">TPS4-2</strain>
    </source>
</reference>
<evidence type="ECO:0000256" key="6">
    <source>
        <dbReference type="PROSITE-ProRule" id="PRU01024"/>
    </source>
</evidence>
<dbReference type="SUPFAM" id="SSF53335">
    <property type="entry name" value="S-adenosyl-L-methionine-dependent methyltransferases"/>
    <property type="match status" value="1"/>
</dbReference>
<dbReference type="Proteomes" id="UP000288361">
    <property type="component" value="Unassembled WGS sequence"/>
</dbReference>
<dbReference type="InterPro" id="IPR030390">
    <property type="entry name" value="MeTrfase_TrmA_AS"/>
</dbReference>
<dbReference type="InterPro" id="IPR030391">
    <property type="entry name" value="MeTrfase_TrmA_CS"/>
</dbReference>
<dbReference type="Gene3D" id="2.40.50.140">
    <property type="entry name" value="Nucleic acid-binding proteins"/>
    <property type="match status" value="1"/>
</dbReference>
<dbReference type="NCBIfam" id="TIGR00479">
    <property type="entry name" value="rumA"/>
    <property type="match status" value="1"/>
</dbReference>
<dbReference type="CDD" id="cd02440">
    <property type="entry name" value="AdoMet_MTases"/>
    <property type="match status" value="1"/>
</dbReference>
<dbReference type="EMBL" id="PIQA01000001">
    <property type="protein sequence ID" value="RUO67487.1"/>
    <property type="molecule type" value="Genomic_DNA"/>
</dbReference>
<comment type="similarity">
    <text evidence="6">Belongs to the class I-like SAM-binding methyltransferase superfamily. RNA M5U methyltransferase family.</text>
</comment>
<organism evidence="8 9">
    <name type="scientific">Idiomarina piscisalsi</name>
    <dbReference type="NCBI Taxonomy" id="1096243"/>
    <lineage>
        <taxon>Bacteria</taxon>
        <taxon>Pseudomonadati</taxon>
        <taxon>Pseudomonadota</taxon>
        <taxon>Gammaproteobacteria</taxon>
        <taxon>Alteromonadales</taxon>
        <taxon>Idiomarinaceae</taxon>
        <taxon>Idiomarina</taxon>
    </lineage>
</organism>
<feature type="binding site" evidence="6">
    <location>
        <position position="376"/>
    </location>
    <ligand>
        <name>S-adenosyl-L-methionine</name>
        <dbReference type="ChEBI" id="CHEBI:59789"/>
    </ligand>
</feature>
<dbReference type="GO" id="GO:0070041">
    <property type="term" value="F:rRNA (uridine-C5-)-methyltransferase activity"/>
    <property type="evidence" value="ECO:0007669"/>
    <property type="project" value="TreeGrafter"/>
</dbReference>
<evidence type="ECO:0000256" key="3">
    <source>
        <dbReference type="ARBA" id="ARBA00022679"/>
    </source>
</evidence>
<feature type="binding site" evidence="6">
    <location>
        <position position="330"/>
    </location>
    <ligand>
        <name>S-adenosyl-L-methionine</name>
        <dbReference type="ChEBI" id="CHEBI:59789"/>
    </ligand>
</feature>
<keyword evidence="5" id="KW-0411">Iron-sulfur</keyword>
<dbReference type="InterPro" id="IPR010280">
    <property type="entry name" value="U5_MeTrfase_fam"/>
</dbReference>
<evidence type="ECO:0000313" key="8">
    <source>
        <dbReference type="EMBL" id="RUO67487.1"/>
    </source>
</evidence>
<dbReference type="RefSeq" id="WP_126751157.1">
    <property type="nucleotide sequence ID" value="NZ_JBHUMT010000016.1"/>
</dbReference>
<dbReference type="PROSITE" id="PS51687">
    <property type="entry name" value="SAM_MT_RNA_M5U"/>
    <property type="match status" value="1"/>
</dbReference>
<evidence type="ECO:0000256" key="1">
    <source>
        <dbReference type="ARBA" id="ARBA00022485"/>
    </source>
</evidence>
<comment type="caution">
    <text evidence="8">The sequence shown here is derived from an EMBL/GenBank/DDBJ whole genome shotgun (WGS) entry which is preliminary data.</text>
</comment>